<feature type="domain" description="DUF2147" evidence="2">
    <location>
        <begin position="25"/>
        <end position="126"/>
    </location>
</feature>
<dbReference type="AlphaFoldDB" id="A0A975ZPG3"/>
<keyword evidence="1" id="KW-0732">Signal</keyword>
<evidence type="ECO:0000313" key="4">
    <source>
        <dbReference type="Proteomes" id="UP000182932"/>
    </source>
</evidence>
<proteinExistence type="predicted"/>
<evidence type="ECO:0000256" key="1">
    <source>
        <dbReference type="SAM" id="SignalP"/>
    </source>
</evidence>
<dbReference type="EMBL" id="FNYY01000012">
    <property type="protein sequence ID" value="SEJ86676.1"/>
    <property type="molecule type" value="Genomic_DNA"/>
</dbReference>
<evidence type="ECO:0000259" key="2">
    <source>
        <dbReference type="Pfam" id="PF09917"/>
    </source>
</evidence>
<dbReference type="GeneID" id="80819459"/>
<organism evidence="3 4">
    <name type="scientific">Marinovum algicola</name>
    <dbReference type="NCBI Taxonomy" id="42444"/>
    <lineage>
        <taxon>Bacteria</taxon>
        <taxon>Pseudomonadati</taxon>
        <taxon>Pseudomonadota</taxon>
        <taxon>Alphaproteobacteria</taxon>
        <taxon>Rhodobacterales</taxon>
        <taxon>Roseobacteraceae</taxon>
        <taxon>Marinovum</taxon>
    </lineage>
</organism>
<feature type="chain" id="PRO_5036893734" evidence="1">
    <location>
        <begin position="21"/>
        <end position="128"/>
    </location>
</feature>
<reference evidence="3 4" key="1">
    <citation type="submission" date="2016-10" db="EMBL/GenBank/DDBJ databases">
        <authorList>
            <person name="Varghese N."/>
            <person name="Submissions S."/>
        </authorList>
    </citation>
    <scope>NUCLEOTIDE SEQUENCE [LARGE SCALE GENOMIC DNA]</scope>
    <source>
        <strain evidence="3 4">FF3</strain>
    </source>
</reference>
<keyword evidence="4" id="KW-1185">Reference proteome</keyword>
<comment type="caution">
    <text evidence="3">The sequence shown here is derived from an EMBL/GenBank/DDBJ whole genome shotgun (WGS) entry which is preliminary data.</text>
</comment>
<accession>A0A975ZPG3</accession>
<protein>
    <submittedName>
        <fullName evidence="3">Uncharacterized conserved protein, DUF2147 family</fullName>
    </submittedName>
</protein>
<dbReference type="Pfam" id="PF09917">
    <property type="entry name" value="DUF2147"/>
    <property type="match status" value="1"/>
</dbReference>
<gene>
    <name evidence="3" type="ORF">SAMN04487940_11258</name>
</gene>
<dbReference type="Proteomes" id="UP000182932">
    <property type="component" value="Unassembled WGS sequence"/>
</dbReference>
<sequence length="128" mass="13507">MKRLALTVAALTLAAGAALADPAEGVWQTQPDDGAYAHVTIAPCGQRLCGTISRTFKGSSEYNSPNKGKQLVMGMTPQGNGKYTGKVWRPSNGKIYNGKMQVSGKTLKMSGCIAGGLLCSSQVWTRLK</sequence>
<feature type="signal peptide" evidence="1">
    <location>
        <begin position="1"/>
        <end position="20"/>
    </location>
</feature>
<dbReference type="InterPro" id="IPR019223">
    <property type="entry name" value="DUF2147"/>
</dbReference>
<dbReference type="RefSeq" id="WP_048529092.1">
    <property type="nucleotide sequence ID" value="NZ_CATMKJ010000025.1"/>
</dbReference>
<evidence type="ECO:0000313" key="3">
    <source>
        <dbReference type="EMBL" id="SEJ86676.1"/>
    </source>
</evidence>
<dbReference type="PANTHER" id="PTHR36919">
    <property type="entry name" value="BLR1215 PROTEIN"/>
    <property type="match status" value="1"/>
</dbReference>
<dbReference type="Gene3D" id="2.40.128.520">
    <property type="match status" value="1"/>
</dbReference>
<dbReference type="PANTHER" id="PTHR36919:SF3">
    <property type="entry name" value="BLL5882 PROTEIN"/>
    <property type="match status" value="1"/>
</dbReference>
<name>A0A975ZPG3_9RHOB</name>